<evidence type="ECO:0000256" key="4">
    <source>
        <dbReference type="PIRSR" id="PIRSR002033-1"/>
    </source>
</evidence>
<feature type="binding site" evidence="4">
    <location>
        <position position="56"/>
    </location>
    <ligand>
        <name>Fe cation</name>
        <dbReference type="ChEBI" id="CHEBI:24875"/>
        <label>1</label>
    </ligand>
</feature>
<feature type="binding site" evidence="4">
    <location>
        <position position="113"/>
    </location>
    <ligand>
        <name>Fe cation</name>
        <dbReference type="ChEBI" id="CHEBI:24875"/>
        <label>2</label>
    </ligand>
</feature>
<sequence length="120" mass="14106">MGEKIPEPYVWDESFKVFYENLDDEHRMLFKAVFTLADDKTSVAALRNLVEVATYHFTDEEVMMQKKNDSNYPSHKKVHDEFLSNIKGLKAPVDDKTIHYAKDWLVNHIKGIDFKYKGHL</sequence>
<feature type="binding site" evidence="4">
    <location>
        <position position="75"/>
    </location>
    <ligand>
        <name>Fe cation</name>
        <dbReference type="ChEBI" id="CHEBI:24875"/>
        <label>2</label>
    </ligand>
</feature>
<feature type="binding site" evidence="4">
    <location>
        <position position="60"/>
    </location>
    <ligand>
        <name>Fe cation</name>
        <dbReference type="ChEBI" id="CHEBI:24875"/>
        <label>2</label>
    </ligand>
</feature>
<protein>
    <submittedName>
        <fullName evidence="6">Hemerythrin</fullName>
    </submittedName>
</protein>
<reference evidence="6" key="1">
    <citation type="submission" date="2017-04" db="EMBL/GenBank/DDBJ databases">
        <title>Broad phylogenetic occurrence of the oxygen-binding hemerythrins in bilaterians.</title>
        <authorList>
            <person name="Costa-Paiva E.M."/>
            <person name="Schrago C.G."/>
            <person name="Halanych K.M."/>
        </authorList>
    </citation>
    <scope>NUCLEOTIDE SEQUENCE</scope>
    <source>
        <strain evidence="6">Lumbrin2</strain>
    </source>
</reference>
<feature type="binding site" evidence="4">
    <location>
        <position position="113"/>
    </location>
    <ligand>
        <name>Fe cation</name>
        <dbReference type="ChEBI" id="CHEBI:24875"/>
        <label>1</label>
    </ligand>
</feature>
<accession>A0A286RT45</accession>
<keyword evidence="2 4" id="KW-0479">Metal-binding</keyword>
<feature type="binding site" evidence="4">
    <location>
        <position position="26"/>
    </location>
    <ligand>
        <name>Fe cation</name>
        <dbReference type="ChEBI" id="CHEBI:24875"/>
        <label>1</label>
    </ligand>
</feature>
<dbReference type="NCBIfam" id="TIGR00058">
    <property type="entry name" value="Hemerythrin"/>
    <property type="match status" value="1"/>
</dbReference>
<dbReference type="InterPro" id="IPR035938">
    <property type="entry name" value="Hemerythrin-like_sf"/>
</dbReference>
<evidence type="ECO:0000256" key="3">
    <source>
        <dbReference type="ARBA" id="ARBA00023004"/>
    </source>
</evidence>
<evidence type="ECO:0000256" key="2">
    <source>
        <dbReference type="ARBA" id="ARBA00022723"/>
    </source>
</evidence>
<dbReference type="CDD" id="cd12107">
    <property type="entry name" value="Hemerythrin"/>
    <property type="match status" value="1"/>
</dbReference>
<dbReference type="InterPro" id="IPR012312">
    <property type="entry name" value="Hemerythrin-like"/>
</dbReference>
<proteinExistence type="evidence at transcript level"/>
<dbReference type="PANTHER" id="PTHR37164">
    <property type="entry name" value="BACTERIOHEMERYTHRIN"/>
    <property type="match status" value="1"/>
</dbReference>
<evidence type="ECO:0000313" key="6">
    <source>
        <dbReference type="EMBL" id="ASW22280.1"/>
    </source>
</evidence>
<dbReference type="InterPro" id="IPR012827">
    <property type="entry name" value="Hemerythrin_metal-bd"/>
</dbReference>
<feature type="binding site" evidence="4">
    <location>
        <position position="79"/>
    </location>
    <ligand>
        <name>Fe cation</name>
        <dbReference type="ChEBI" id="CHEBI:24875"/>
        <label>2</label>
    </ligand>
</feature>
<dbReference type="AlphaFoldDB" id="A0A286RT45"/>
<feature type="domain" description="Hemerythrin-like" evidence="5">
    <location>
        <begin position="18"/>
        <end position="118"/>
    </location>
</feature>
<dbReference type="Gene3D" id="1.20.120.50">
    <property type="entry name" value="Hemerythrin-like"/>
    <property type="match status" value="1"/>
</dbReference>
<dbReference type="PIRSF" id="PIRSF002033">
    <property type="entry name" value="Hemerythrin"/>
    <property type="match status" value="1"/>
</dbReference>
<comment type="similarity">
    <text evidence="1">Belongs to the hemerythrin family.</text>
</comment>
<dbReference type="EMBL" id="KY929247">
    <property type="protein sequence ID" value="ASW22280.1"/>
    <property type="molecule type" value="mRNA"/>
</dbReference>
<evidence type="ECO:0000256" key="1">
    <source>
        <dbReference type="ARBA" id="ARBA00010587"/>
    </source>
</evidence>
<feature type="binding site" evidence="4">
    <location>
        <position position="108"/>
    </location>
    <ligand>
        <name>Fe cation</name>
        <dbReference type="ChEBI" id="CHEBI:24875"/>
        <label>2</label>
    </ligand>
</feature>
<keyword evidence="3 4" id="KW-0408">Iron</keyword>
<name>A0A286RT45_9ANNE</name>
<dbReference type="PRINTS" id="PR00186">
    <property type="entry name" value="HEMERYTHRIN"/>
</dbReference>
<evidence type="ECO:0000259" key="5">
    <source>
        <dbReference type="Pfam" id="PF01814"/>
    </source>
</evidence>
<dbReference type="PANTHER" id="PTHR37164:SF1">
    <property type="entry name" value="BACTERIOHEMERYTHRIN"/>
    <property type="match status" value="1"/>
</dbReference>
<dbReference type="Pfam" id="PF01814">
    <property type="entry name" value="Hemerythrin"/>
    <property type="match status" value="1"/>
</dbReference>
<dbReference type="GO" id="GO:0005506">
    <property type="term" value="F:iron ion binding"/>
    <property type="evidence" value="ECO:0007669"/>
    <property type="project" value="InterPro"/>
</dbReference>
<dbReference type="NCBIfam" id="TIGR02481">
    <property type="entry name" value="hemeryth_dom"/>
    <property type="match status" value="1"/>
</dbReference>
<dbReference type="InterPro" id="IPR050669">
    <property type="entry name" value="Hemerythrin"/>
</dbReference>
<dbReference type="InterPro" id="IPR002063">
    <property type="entry name" value="Haemerythrin"/>
</dbReference>
<dbReference type="SUPFAM" id="SSF47188">
    <property type="entry name" value="Hemerythrin-like"/>
    <property type="match status" value="1"/>
</dbReference>
<feature type="binding site" evidence="4">
    <location>
        <position position="60"/>
    </location>
    <ligand>
        <name>Fe cation</name>
        <dbReference type="ChEBI" id="CHEBI:24875"/>
        <label>1</label>
    </ligand>
</feature>
<organism evidence="6">
    <name type="scientific">Lumbrinerides crassicephala</name>
    <dbReference type="NCBI Taxonomy" id="3266300"/>
    <lineage>
        <taxon>Eukaryota</taxon>
        <taxon>Metazoa</taxon>
        <taxon>Spiralia</taxon>
        <taxon>Lophotrochozoa</taxon>
        <taxon>Annelida</taxon>
        <taxon>Polychaeta</taxon>
        <taxon>Errantia</taxon>
        <taxon>Eunicida</taxon>
        <taxon>Lumbrineridae</taxon>
        <taxon>Lumbrinerides</taxon>
    </lineage>
</organism>